<sequence length="1150" mass="127300">MRAPPTPEDEDRRLAGVRRLLLEETDGERLFAPLLRQAAARLEVPITVVSVIDHDHQRLLGAYGACHRRIPREVSLCAHAIATPQHTTIVDDATDDPRFADNPLVTGEPGVRFYAGIPLTLEDGLAVGTLSVMDTRPRRFDADRIRALEDFAGLAGHILRTEFLRGDYDATRSAHEHQSRKLHAVLETAAAGIIQIDAGGLIESFNPAAERLFGYSAAEVLGHNVSMLMPDPWASQHDDYLRHYQATGEARIIGIGREVRGLHRDGHTFPMQLAVSSIRIDGGEHYIGIVNDLTELHEAQERELRESRLFNAVLRGAPNPIYASDADGRYVVANPACEPLLGFAPEKALGSTAHDLFSADVADYARGLDHEVMTTGQTRTQPLHFEHNGRSWELELIKTPLVGEDGRSEGVITVAHDLSEITHAQNALREAERRRSLSQRFARIGNWSVDAVTGELDWTPEAAALTEGAEHPALRDPRFLTDIVLPEDRPRVQGALNESLASGIPLDVEFRIRTSPPRWLRAQGDLERDDRGRPRHLLGIVQDIDAYRNATAQQQRQQHLLEAMRLATTQYMETDSAEDVWPFLLDTLLQVTDSRYGFMGETEWHDGQPCLKIHAITNLAWSDASERLYQELLSGDMRLCGANGLIGRVMHEGRMLISDDVMTDPRASGLPEGHPRLGPYLGMPLYHGDELVGMFGIANRPGGYDSELAEFLAPFSATYAILIRALRDREARRRDRKELERAMHEAERASRAKSQFLSNMSHELRTPLNSILGFAQILAESSREPPTERQARQIAHIRESGTHLLNLISDVLDLSRIETGRLTLSLEAIEVGTVLREALDMVRPLAEEHGVALHHPDPATAWPTVHADPTRARQILINLLSNAIKYNRPDGRVDVIVQAERNDATADPGRDPEHGMLNVEVHDTGYGIPEEHQERLFQPFERLEQEGGGVEGTGIGLVISRELATRMGGELDFSSTEGEGSCFRIRLPLGQPSSAADAPDRAPPDPAEGHAGDADADTGAAPAAVRRILYIEDNLANVELMRELLRNRGRTELRVAGSAEQGLITAREWLPNLIVLDVHLPGMSGTAAARVLKSRPETRHIPLIALSADATREKAGEGNQNPDFEDYLTKPLDIPAFMRSLDRLLNPTDD</sequence>
<dbReference type="Pfam" id="PF02518">
    <property type="entry name" value="HATPase_c"/>
    <property type="match status" value="1"/>
</dbReference>
<dbReference type="InterPro" id="IPR013656">
    <property type="entry name" value="PAS_4"/>
</dbReference>
<feature type="domain" description="PAS" evidence="17">
    <location>
        <begin position="306"/>
        <end position="376"/>
    </location>
</feature>
<evidence type="ECO:0000256" key="14">
    <source>
        <dbReference type="SAM" id="MobiDB-lite"/>
    </source>
</evidence>
<dbReference type="GO" id="GO:0005886">
    <property type="term" value="C:plasma membrane"/>
    <property type="evidence" value="ECO:0007669"/>
    <property type="project" value="TreeGrafter"/>
</dbReference>
<keyword evidence="5" id="KW-0808">Transferase</keyword>
<keyword evidence="8" id="KW-0067">ATP-binding</keyword>
<feature type="domain" description="PAC" evidence="18">
    <location>
        <begin position="255"/>
        <end position="305"/>
    </location>
</feature>
<evidence type="ECO:0000256" key="6">
    <source>
        <dbReference type="ARBA" id="ARBA00022741"/>
    </source>
</evidence>
<dbReference type="InterPro" id="IPR000700">
    <property type="entry name" value="PAS-assoc_C"/>
</dbReference>
<evidence type="ECO:0000259" key="15">
    <source>
        <dbReference type="PROSITE" id="PS50109"/>
    </source>
</evidence>
<feature type="compositionally biased region" description="Basic and acidic residues" evidence="14">
    <location>
        <begin position="998"/>
        <end position="1013"/>
    </location>
</feature>
<feature type="domain" description="PAC" evidence="18">
    <location>
        <begin position="378"/>
        <end position="430"/>
    </location>
</feature>
<dbReference type="CDD" id="cd00082">
    <property type="entry name" value="HisKA"/>
    <property type="match status" value="1"/>
</dbReference>
<dbReference type="Pfam" id="PF08447">
    <property type="entry name" value="PAS_3"/>
    <property type="match status" value="1"/>
</dbReference>
<feature type="region of interest" description="Disordered" evidence="14">
    <location>
        <begin position="989"/>
        <end position="1018"/>
    </location>
</feature>
<comment type="subcellular location">
    <subcellularLocation>
        <location evidence="2">Membrane</location>
    </subcellularLocation>
</comment>
<evidence type="ECO:0000259" key="18">
    <source>
        <dbReference type="PROSITE" id="PS50113"/>
    </source>
</evidence>
<evidence type="ECO:0000256" key="9">
    <source>
        <dbReference type="ARBA" id="ARBA00023012"/>
    </source>
</evidence>
<dbReference type="RefSeq" id="WP_077244176.1">
    <property type="nucleotide sequence ID" value="NZ_MUZR01000021.1"/>
</dbReference>
<dbReference type="Pfam" id="PF00989">
    <property type="entry name" value="PAS"/>
    <property type="match status" value="1"/>
</dbReference>
<evidence type="ECO:0000313" key="19">
    <source>
        <dbReference type="EMBL" id="OOC10215.1"/>
    </source>
</evidence>
<dbReference type="Gene3D" id="3.30.450.20">
    <property type="entry name" value="PAS domain"/>
    <property type="match status" value="3"/>
</dbReference>
<evidence type="ECO:0000256" key="13">
    <source>
        <dbReference type="PROSITE-ProRule" id="PRU00169"/>
    </source>
</evidence>
<comment type="catalytic activity">
    <reaction evidence="1">
        <text>ATP + protein L-histidine = ADP + protein N-phospho-L-histidine.</text>
        <dbReference type="EC" id="2.7.13.3"/>
    </reaction>
</comment>
<dbReference type="SMART" id="SM00086">
    <property type="entry name" value="PAC"/>
    <property type="match status" value="2"/>
</dbReference>
<evidence type="ECO:0000259" key="16">
    <source>
        <dbReference type="PROSITE" id="PS50110"/>
    </source>
</evidence>
<evidence type="ECO:0000256" key="3">
    <source>
        <dbReference type="ARBA" id="ARBA00012438"/>
    </source>
</evidence>
<protein>
    <recommendedName>
        <fullName evidence="12">Sensor protein FixL</fullName>
        <ecNumber evidence="3">2.7.13.3</ecNumber>
    </recommendedName>
</protein>
<dbReference type="PROSITE" id="PS50113">
    <property type="entry name" value="PAC"/>
    <property type="match status" value="3"/>
</dbReference>
<dbReference type="SMART" id="SM00091">
    <property type="entry name" value="PAS"/>
    <property type="match status" value="3"/>
</dbReference>
<dbReference type="PROSITE" id="PS50110">
    <property type="entry name" value="RESPONSE_REGULATORY"/>
    <property type="match status" value="1"/>
</dbReference>
<gene>
    <name evidence="19" type="ORF">B1A74_06860</name>
</gene>
<dbReference type="SUPFAM" id="SSF55874">
    <property type="entry name" value="ATPase domain of HSP90 chaperone/DNA topoisomerase II/histidine kinase"/>
    <property type="match status" value="1"/>
</dbReference>
<dbReference type="Gene3D" id="1.10.287.130">
    <property type="match status" value="1"/>
</dbReference>
<dbReference type="GO" id="GO:0006355">
    <property type="term" value="P:regulation of DNA-templated transcription"/>
    <property type="evidence" value="ECO:0007669"/>
    <property type="project" value="InterPro"/>
</dbReference>
<dbReference type="FunFam" id="1.10.287.130:FF:000038">
    <property type="entry name" value="Sensory transduction histidine kinase"/>
    <property type="match status" value="1"/>
</dbReference>
<dbReference type="PROSITE" id="PS50109">
    <property type="entry name" value="HIS_KIN"/>
    <property type="match status" value="1"/>
</dbReference>
<dbReference type="SUPFAM" id="SSF55785">
    <property type="entry name" value="PYP-like sensor domain (PAS domain)"/>
    <property type="match status" value="3"/>
</dbReference>
<dbReference type="InterPro" id="IPR005467">
    <property type="entry name" value="His_kinase_dom"/>
</dbReference>
<dbReference type="SUPFAM" id="SSF55781">
    <property type="entry name" value="GAF domain-like"/>
    <property type="match status" value="2"/>
</dbReference>
<dbReference type="PROSITE" id="PS50112">
    <property type="entry name" value="PAS"/>
    <property type="match status" value="2"/>
</dbReference>
<dbReference type="Pfam" id="PF00512">
    <property type="entry name" value="HisKA"/>
    <property type="match status" value="1"/>
</dbReference>
<dbReference type="EMBL" id="MUZR01000021">
    <property type="protein sequence ID" value="OOC10215.1"/>
    <property type="molecule type" value="Genomic_DNA"/>
</dbReference>
<keyword evidence="7" id="KW-0418">Kinase</keyword>
<evidence type="ECO:0000256" key="8">
    <source>
        <dbReference type="ARBA" id="ARBA00022840"/>
    </source>
</evidence>
<evidence type="ECO:0000259" key="17">
    <source>
        <dbReference type="PROSITE" id="PS50112"/>
    </source>
</evidence>
<dbReference type="SMART" id="SM00448">
    <property type="entry name" value="REC"/>
    <property type="match status" value="1"/>
</dbReference>
<dbReference type="GO" id="GO:0005524">
    <property type="term" value="F:ATP binding"/>
    <property type="evidence" value="ECO:0007669"/>
    <property type="project" value="UniProtKB-KW"/>
</dbReference>
<dbReference type="FunFam" id="3.30.450.20:FF:000060">
    <property type="entry name" value="Sensor protein FixL"/>
    <property type="match status" value="1"/>
</dbReference>
<dbReference type="SMART" id="SM00387">
    <property type="entry name" value="HATPase_c"/>
    <property type="match status" value="1"/>
</dbReference>
<evidence type="ECO:0000256" key="11">
    <source>
        <dbReference type="ARBA" id="ARBA00059827"/>
    </source>
</evidence>
<dbReference type="InterPro" id="IPR003661">
    <property type="entry name" value="HisK_dim/P_dom"/>
</dbReference>
<feature type="domain" description="Response regulatory" evidence="16">
    <location>
        <begin position="1027"/>
        <end position="1145"/>
    </location>
</feature>
<keyword evidence="4 13" id="KW-0597">Phosphoprotein</keyword>
<dbReference type="Gene3D" id="3.30.565.10">
    <property type="entry name" value="Histidine kinase-like ATPase, C-terminal domain"/>
    <property type="match status" value="1"/>
</dbReference>
<reference evidence="19 20" key="1">
    <citation type="submission" date="2017-02" db="EMBL/GenBank/DDBJ databases">
        <title>Genomic diversity within the haloalkaliphilic genus Thioalkalivibrio.</title>
        <authorList>
            <person name="Ahn A.-C."/>
            <person name="Meier-Kolthoff J."/>
            <person name="Overmars L."/>
            <person name="Richter M."/>
            <person name="Woyke T."/>
            <person name="Sorokin D.Y."/>
            <person name="Muyzer G."/>
        </authorList>
    </citation>
    <scope>NUCLEOTIDE SEQUENCE [LARGE SCALE GENOMIC DNA]</scope>
    <source>
        <strain evidence="19 20">HL17</strain>
    </source>
</reference>
<dbReference type="InterPro" id="IPR001789">
    <property type="entry name" value="Sig_transdc_resp-reg_receiver"/>
</dbReference>
<evidence type="ECO:0000256" key="7">
    <source>
        <dbReference type="ARBA" id="ARBA00022777"/>
    </source>
</evidence>
<dbReference type="PANTHER" id="PTHR43047:SF72">
    <property type="entry name" value="OSMOSENSING HISTIDINE PROTEIN KINASE SLN1"/>
    <property type="match status" value="1"/>
</dbReference>
<evidence type="ECO:0000256" key="2">
    <source>
        <dbReference type="ARBA" id="ARBA00004370"/>
    </source>
</evidence>
<feature type="domain" description="PAC" evidence="18">
    <location>
        <begin position="504"/>
        <end position="556"/>
    </location>
</feature>
<comment type="function">
    <text evidence="11">Putative oxygen sensor; modulates the activity of FixJ, a transcriptional activator of nitrogen fixation fixK gene. FixL probably acts as a kinase that phosphorylates FixJ.</text>
</comment>
<dbReference type="Pfam" id="PF00072">
    <property type="entry name" value="Response_reg"/>
    <property type="match status" value="1"/>
</dbReference>
<accession>A0A1V2ZYR5</accession>
<dbReference type="Gene3D" id="3.40.50.2300">
    <property type="match status" value="1"/>
</dbReference>
<dbReference type="InterPro" id="IPR000014">
    <property type="entry name" value="PAS"/>
</dbReference>
<comment type="caution">
    <text evidence="19">The sequence shown here is derived from an EMBL/GenBank/DDBJ whole genome shotgun (WGS) entry which is preliminary data.</text>
</comment>
<dbReference type="Gene3D" id="3.30.450.40">
    <property type="match status" value="2"/>
</dbReference>
<dbReference type="GO" id="GO:0009927">
    <property type="term" value="F:histidine phosphotransfer kinase activity"/>
    <property type="evidence" value="ECO:0007669"/>
    <property type="project" value="TreeGrafter"/>
</dbReference>
<dbReference type="InterPro" id="IPR013655">
    <property type="entry name" value="PAS_fold_3"/>
</dbReference>
<dbReference type="Pfam" id="PF01590">
    <property type="entry name" value="GAF"/>
    <property type="match status" value="1"/>
</dbReference>
<feature type="modified residue" description="4-aspartylphosphate" evidence="13">
    <location>
        <position position="1077"/>
    </location>
</feature>
<dbReference type="InterPro" id="IPR003594">
    <property type="entry name" value="HATPase_dom"/>
</dbReference>
<keyword evidence="20" id="KW-1185">Reference proteome</keyword>
<dbReference type="SUPFAM" id="SSF47384">
    <property type="entry name" value="Homodimeric domain of signal transducing histidine kinase"/>
    <property type="match status" value="1"/>
</dbReference>
<dbReference type="InterPro" id="IPR029016">
    <property type="entry name" value="GAF-like_dom_sf"/>
</dbReference>
<keyword evidence="6" id="KW-0547">Nucleotide-binding</keyword>
<evidence type="ECO:0000256" key="12">
    <source>
        <dbReference type="ARBA" id="ARBA00070616"/>
    </source>
</evidence>
<dbReference type="InterPro" id="IPR036097">
    <property type="entry name" value="HisK_dim/P_sf"/>
</dbReference>
<evidence type="ECO:0000256" key="1">
    <source>
        <dbReference type="ARBA" id="ARBA00000085"/>
    </source>
</evidence>
<dbReference type="STRING" id="252474.B1A74_06860"/>
<dbReference type="PRINTS" id="PR00344">
    <property type="entry name" value="BCTRLSENSOR"/>
</dbReference>
<evidence type="ECO:0000256" key="4">
    <source>
        <dbReference type="ARBA" id="ARBA00022553"/>
    </source>
</evidence>
<dbReference type="NCBIfam" id="TIGR00229">
    <property type="entry name" value="sensory_box"/>
    <property type="match status" value="2"/>
</dbReference>
<keyword evidence="9" id="KW-0902">Two-component regulatory system</keyword>
<dbReference type="InterPro" id="IPR013767">
    <property type="entry name" value="PAS_fold"/>
</dbReference>
<dbReference type="Proteomes" id="UP000189177">
    <property type="component" value="Unassembled WGS sequence"/>
</dbReference>
<dbReference type="InterPro" id="IPR004358">
    <property type="entry name" value="Sig_transdc_His_kin-like_C"/>
</dbReference>
<dbReference type="Pfam" id="PF08448">
    <property type="entry name" value="PAS_4"/>
    <property type="match status" value="1"/>
</dbReference>
<dbReference type="Pfam" id="PF13185">
    <property type="entry name" value="GAF_2"/>
    <property type="match status" value="1"/>
</dbReference>
<organism evidence="19 20">
    <name type="scientific">Thioalkalivibrio halophilus</name>
    <dbReference type="NCBI Taxonomy" id="252474"/>
    <lineage>
        <taxon>Bacteria</taxon>
        <taxon>Pseudomonadati</taxon>
        <taxon>Pseudomonadota</taxon>
        <taxon>Gammaproteobacteria</taxon>
        <taxon>Chromatiales</taxon>
        <taxon>Ectothiorhodospiraceae</taxon>
        <taxon>Thioalkalivibrio</taxon>
    </lineage>
</organism>
<evidence type="ECO:0000256" key="5">
    <source>
        <dbReference type="ARBA" id="ARBA00022679"/>
    </source>
</evidence>
<proteinExistence type="predicted"/>
<dbReference type="OrthoDB" id="9806130at2"/>
<dbReference type="SMART" id="SM00065">
    <property type="entry name" value="GAF"/>
    <property type="match status" value="2"/>
</dbReference>
<evidence type="ECO:0000313" key="20">
    <source>
        <dbReference type="Proteomes" id="UP000189177"/>
    </source>
</evidence>
<dbReference type="SMART" id="SM00388">
    <property type="entry name" value="HisKA"/>
    <property type="match status" value="1"/>
</dbReference>
<dbReference type="GO" id="GO:0000155">
    <property type="term" value="F:phosphorelay sensor kinase activity"/>
    <property type="evidence" value="ECO:0007669"/>
    <property type="project" value="InterPro"/>
</dbReference>
<dbReference type="InterPro" id="IPR035965">
    <property type="entry name" value="PAS-like_dom_sf"/>
</dbReference>
<dbReference type="CDD" id="cd00130">
    <property type="entry name" value="PAS"/>
    <property type="match status" value="3"/>
</dbReference>
<dbReference type="AlphaFoldDB" id="A0A1V2ZYR5"/>
<dbReference type="InterPro" id="IPR003018">
    <property type="entry name" value="GAF"/>
</dbReference>
<dbReference type="SUPFAM" id="SSF52172">
    <property type="entry name" value="CheY-like"/>
    <property type="match status" value="1"/>
</dbReference>
<name>A0A1V2ZYR5_9GAMM</name>
<feature type="domain" description="Histidine kinase" evidence="15">
    <location>
        <begin position="759"/>
        <end position="991"/>
    </location>
</feature>
<dbReference type="PANTHER" id="PTHR43047">
    <property type="entry name" value="TWO-COMPONENT HISTIDINE PROTEIN KINASE"/>
    <property type="match status" value="1"/>
</dbReference>
<dbReference type="InterPro" id="IPR001610">
    <property type="entry name" value="PAC"/>
</dbReference>
<dbReference type="InterPro" id="IPR036890">
    <property type="entry name" value="HATPase_C_sf"/>
</dbReference>
<feature type="domain" description="PAS" evidence="17">
    <location>
        <begin position="178"/>
        <end position="231"/>
    </location>
</feature>
<evidence type="ECO:0000256" key="10">
    <source>
        <dbReference type="ARBA" id="ARBA00023136"/>
    </source>
</evidence>
<dbReference type="EC" id="2.7.13.3" evidence="3"/>
<keyword evidence="10" id="KW-0472">Membrane</keyword>
<dbReference type="InterPro" id="IPR011006">
    <property type="entry name" value="CheY-like_superfamily"/>
</dbReference>